<evidence type="ECO:0000313" key="10">
    <source>
        <dbReference type="Proteomes" id="UP000294513"/>
    </source>
</evidence>
<dbReference type="EMBL" id="SMKU01000047">
    <property type="protein sequence ID" value="TDD91028.1"/>
    <property type="molecule type" value="Genomic_DNA"/>
</dbReference>
<evidence type="ECO:0000256" key="4">
    <source>
        <dbReference type="ARBA" id="ARBA00022989"/>
    </source>
</evidence>
<keyword evidence="2" id="KW-1003">Cell membrane</keyword>
<protein>
    <submittedName>
        <fullName evidence="9">DNA translocase FtsK</fullName>
    </submittedName>
</protein>
<feature type="compositionally biased region" description="Low complexity" evidence="6">
    <location>
        <begin position="22"/>
        <end position="36"/>
    </location>
</feature>
<evidence type="ECO:0000259" key="8">
    <source>
        <dbReference type="Pfam" id="PF13491"/>
    </source>
</evidence>
<evidence type="ECO:0000256" key="1">
    <source>
        <dbReference type="ARBA" id="ARBA00004651"/>
    </source>
</evidence>
<dbReference type="Pfam" id="PF13491">
    <property type="entry name" value="FtsK_4TM"/>
    <property type="match status" value="1"/>
</dbReference>
<keyword evidence="4 7" id="KW-1133">Transmembrane helix</keyword>
<proteinExistence type="predicted"/>
<name>A0A4R5BV70_9ACTN</name>
<feature type="compositionally biased region" description="Basic and acidic residues" evidence="6">
    <location>
        <begin position="326"/>
        <end position="339"/>
    </location>
</feature>
<dbReference type="RefSeq" id="WP_207944580.1">
    <property type="nucleotide sequence ID" value="NZ_SMKU01000047.1"/>
</dbReference>
<keyword evidence="3 7" id="KW-0812">Transmembrane</keyword>
<feature type="domain" description="DNA translocase FtsK 4TM region" evidence="8">
    <location>
        <begin position="151"/>
        <end position="265"/>
    </location>
</feature>
<dbReference type="InterPro" id="IPR025199">
    <property type="entry name" value="FtsK_4TM"/>
</dbReference>
<accession>A0A4R5BV70</accession>
<dbReference type="Proteomes" id="UP000294513">
    <property type="component" value="Unassembled WGS sequence"/>
</dbReference>
<dbReference type="AlphaFoldDB" id="A0A4R5BV70"/>
<feature type="non-terminal residue" evidence="9">
    <location>
        <position position="355"/>
    </location>
</feature>
<evidence type="ECO:0000256" key="5">
    <source>
        <dbReference type="ARBA" id="ARBA00023136"/>
    </source>
</evidence>
<evidence type="ECO:0000256" key="7">
    <source>
        <dbReference type="SAM" id="Phobius"/>
    </source>
</evidence>
<comment type="caution">
    <text evidence="9">The sequence shown here is derived from an EMBL/GenBank/DDBJ whole genome shotgun (WGS) entry which is preliminary data.</text>
</comment>
<reference evidence="9 10" key="1">
    <citation type="submission" date="2019-03" db="EMBL/GenBank/DDBJ databases">
        <title>Draft genome sequences of novel Actinobacteria.</title>
        <authorList>
            <person name="Sahin N."/>
            <person name="Ay H."/>
            <person name="Saygin H."/>
        </authorList>
    </citation>
    <scope>NUCLEOTIDE SEQUENCE [LARGE SCALE GENOMIC DNA]</scope>
    <source>
        <strain evidence="9 10">H3C3</strain>
    </source>
</reference>
<feature type="region of interest" description="Disordered" evidence="6">
    <location>
        <begin position="276"/>
        <end position="355"/>
    </location>
</feature>
<evidence type="ECO:0000256" key="6">
    <source>
        <dbReference type="SAM" id="MobiDB-lite"/>
    </source>
</evidence>
<feature type="transmembrane region" description="Helical" evidence="7">
    <location>
        <begin position="147"/>
        <end position="171"/>
    </location>
</feature>
<dbReference type="GO" id="GO:0005886">
    <property type="term" value="C:plasma membrane"/>
    <property type="evidence" value="ECO:0007669"/>
    <property type="project" value="UniProtKB-SubCell"/>
</dbReference>
<feature type="region of interest" description="Disordered" evidence="6">
    <location>
        <begin position="1"/>
        <end position="70"/>
    </location>
</feature>
<keyword evidence="5 7" id="KW-0472">Membrane</keyword>
<feature type="transmembrane region" description="Helical" evidence="7">
    <location>
        <begin position="183"/>
        <end position="202"/>
    </location>
</feature>
<gene>
    <name evidence="9" type="ORF">E1298_12490</name>
</gene>
<feature type="transmembrane region" description="Helical" evidence="7">
    <location>
        <begin position="116"/>
        <end position="135"/>
    </location>
</feature>
<evidence type="ECO:0000256" key="3">
    <source>
        <dbReference type="ARBA" id="ARBA00022692"/>
    </source>
</evidence>
<comment type="subcellular location">
    <subcellularLocation>
        <location evidence="1">Cell membrane</location>
        <topology evidence="1">Multi-pass membrane protein</topology>
    </subcellularLocation>
</comment>
<keyword evidence="10" id="KW-1185">Reference proteome</keyword>
<organism evidence="9 10">
    <name type="scientific">Actinomadura rubrisoli</name>
    <dbReference type="NCBI Taxonomy" id="2530368"/>
    <lineage>
        <taxon>Bacteria</taxon>
        <taxon>Bacillati</taxon>
        <taxon>Actinomycetota</taxon>
        <taxon>Actinomycetes</taxon>
        <taxon>Streptosporangiales</taxon>
        <taxon>Thermomonosporaceae</taxon>
        <taxon>Actinomadura</taxon>
    </lineage>
</organism>
<feature type="transmembrane region" description="Helical" evidence="7">
    <location>
        <begin position="233"/>
        <end position="254"/>
    </location>
</feature>
<evidence type="ECO:0000256" key="2">
    <source>
        <dbReference type="ARBA" id="ARBA00022475"/>
    </source>
</evidence>
<evidence type="ECO:0000313" key="9">
    <source>
        <dbReference type="EMBL" id="TDD91028.1"/>
    </source>
</evidence>
<sequence length="355" mass="36582">MATRASGGAKGTAGRSRGGETKSSSRSGGGAARKPAGPAPRKRASTAKGGAKGGGGRGGSGRGRPPQRPHPIVQVVSGFFQLLVKLYQLAAVTVGGLFRAYGNSARQLDPEHRRDGLGLALLGSAIVLASVTWFRPDGVVTIALEKVVRGGLGLMAVVLPVLLALLAWQTLRHPEQSEDTGRVVIGCTALAVGVLGVLHIAAGVPSPSKDMDAVRGAGGVLGWLVSAPLEAGLSGWVAVPLLLLLSFFGLLVITATPIAKVPERCAGLWSMATLQGRPERPSESGAGGEAAPKKRRRRGKNADGPADGGLEVGEHSKPYDTPLLEDAPKKGDRPQRDLADELFEPDPFHGEVPPP</sequence>
<feature type="compositionally biased region" description="Gly residues" evidence="6">
    <location>
        <begin position="50"/>
        <end position="62"/>
    </location>
</feature>